<protein>
    <submittedName>
        <fullName evidence="2">Uncharacterized protein</fullName>
    </submittedName>
</protein>
<evidence type="ECO:0000313" key="2">
    <source>
        <dbReference type="EMBL" id="MBM7645068.1"/>
    </source>
</evidence>
<feature type="coiled-coil region" evidence="1">
    <location>
        <begin position="191"/>
        <end position="230"/>
    </location>
</feature>
<dbReference type="Proteomes" id="UP000808914">
    <property type="component" value="Unassembled WGS sequence"/>
</dbReference>
<accession>A0ABS2PYQ5</accession>
<sequence>MKVGDLILVPSKRSTSFLLGIINSTVYEIKDDEVPSGENVHYAINPYLKRRKVYWLKEVSRSEISEKLYWVLSAHQTIFDLQDQKDYVNQLLSPIYIQNGTCHGTVKISKREGLNSDEWYKLYSAIKKYADQVPEEIVVKSNVQSPGLIEFVSNNYGTILAVTIALGGFLIGEVKILGIKSQGIIPYFQSHKKRKIENKKAEKELELMDEEKKAKQLENKKAEFELYKEKEMWQIKKEIEAEQIRQQLQISSFDAGRIVGDQTQTDNFGNPNVDEL</sequence>
<evidence type="ECO:0000256" key="1">
    <source>
        <dbReference type="SAM" id="Coils"/>
    </source>
</evidence>
<comment type="caution">
    <text evidence="2">The sequence shown here is derived from an EMBL/GenBank/DDBJ whole genome shotgun (WGS) entry which is preliminary data.</text>
</comment>
<evidence type="ECO:0000313" key="3">
    <source>
        <dbReference type="Proteomes" id="UP000808914"/>
    </source>
</evidence>
<reference evidence="2 3" key="1">
    <citation type="submission" date="2021-01" db="EMBL/GenBank/DDBJ databases">
        <title>Genomic Encyclopedia of Type Strains, Phase IV (KMG-IV): sequencing the most valuable type-strain genomes for metagenomic binning, comparative biology and taxonomic classification.</title>
        <authorList>
            <person name="Goeker M."/>
        </authorList>
    </citation>
    <scope>NUCLEOTIDE SEQUENCE [LARGE SCALE GENOMIC DNA]</scope>
    <source>
        <strain evidence="2 3">DSM 28236</strain>
    </source>
</reference>
<dbReference type="EMBL" id="JAFBER010000006">
    <property type="protein sequence ID" value="MBM7645068.1"/>
    <property type="molecule type" value="Genomic_DNA"/>
</dbReference>
<gene>
    <name evidence="2" type="ORF">JOD45_001279</name>
</gene>
<keyword evidence="1" id="KW-0175">Coiled coil</keyword>
<proteinExistence type="predicted"/>
<name>A0ABS2PYQ5_9BACL</name>
<organism evidence="2 3">
    <name type="scientific">Scopulibacillus daqui</name>
    <dbReference type="NCBI Taxonomy" id="1469162"/>
    <lineage>
        <taxon>Bacteria</taxon>
        <taxon>Bacillati</taxon>
        <taxon>Bacillota</taxon>
        <taxon>Bacilli</taxon>
        <taxon>Bacillales</taxon>
        <taxon>Sporolactobacillaceae</taxon>
        <taxon>Scopulibacillus</taxon>
    </lineage>
</organism>
<keyword evidence="3" id="KW-1185">Reference proteome</keyword>